<dbReference type="Proteomes" id="UP001299608">
    <property type="component" value="Unassembled WGS sequence"/>
</dbReference>
<dbReference type="SUPFAM" id="SSF53067">
    <property type="entry name" value="Actin-like ATPase domain"/>
    <property type="match status" value="2"/>
</dbReference>
<reference evidence="9 10" key="1">
    <citation type="journal article" date="2020" name="Cell Host Microbe">
        <title>Functional and Genomic Variation between Human-Derived Isolates of Lachnospiraceae Reveals Inter- and Intra-Species Diversity.</title>
        <authorList>
            <person name="Sorbara M.T."/>
            <person name="Littmann E.R."/>
            <person name="Fontana E."/>
            <person name="Moody T.U."/>
            <person name="Kohout C.E."/>
            <person name="Gjonbalaj M."/>
            <person name="Eaton V."/>
            <person name="Seok R."/>
            <person name="Leiner I.M."/>
            <person name="Pamer E.G."/>
        </authorList>
    </citation>
    <scope>NUCLEOTIDE SEQUENCE [LARGE SCALE GENOMIC DNA]</scope>
    <source>
        <strain evidence="9 10">MSK.1.17</strain>
    </source>
</reference>
<accession>A0AAW5BWX1</accession>
<feature type="domain" description="Carbohydrate kinase FGGY C-terminal" evidence="7">
    <location>
        <begin position="288"/>
        <end position="502"/>
    </location>
</feature>
<dbReference type="AlphaFoldDB" id="A0AAW5BWX1"/>
<dbReference type="PIRSF" id="PIRSF000538">
    <property type="entry name" value="GlpK"/>
    <property type="match status" value="1"/>
</dbReference>
<dbReference type="GO" id="GO:0005524">
    <property type="term" value="F:ATP binding"/>
    <property type="evidence" value="ECO:0007669"/>
    <property type="project" value="UniProtKB-KW"/>
</dbReference>
<evidence type="ECO:0000256" key="2">
    <source>
        <dbReference type="ARBA" id="ARBA00022741"/>
    </source>
</evidence>
<name>A0AAW5BWX1_9FIRM</name>
<dbReference type="EMBL" id="JAAITT010000009">
    <property type="protein sequence ID" value="NSJ48741.1"/>
    <property type="molecule type" value="Genomic_DNA"/>
</dbReference>
<evidence type="ECO:0000313" key="9">
    <source>
        <dbReference type="EMBL" id="NSJ48741.1"/>
    </source>
</evidence>
<dbReference type="RefSeq" id="WP_117560149.1">
    <property type="nucleotide sequence ID" value="NZ_JAAITT010000009.1"/>
</dbReference>
<dbReference type="GO" id="GO:0008741">
    <property type="term" value="F:ribulokinase activity"/>
    <property type="evidence" value="ECO:0007669"/>
    <property type="project" value="UniProtKB-EC"/>
</dbReference>
<dbReference type="Pfam" id="PF02782">
    <property type="entry name" value="FGGY_C"/>
    <property type="match status" value="1"/>
</dbReference>
<sequence>MDLVIGVDFGSDSARAVVIDAKDGHKEGEGICEYPRWMEGRYCDSSRGMFRQHPKDYIEALEQSVREALEDAGPDAGKKIRALSVDTTGSTPCPVDGNGIPLALLPEFSDNPNAMFYLWKDHTAIAEAAEINEALSNFEGEDYTRFQGTYSSEWYWAKILHGVRTDAKVRKRAYSWVEHCDWIPGMLTGQMEPDTMYRCSCAAGHKALWHSDFDGLPSAKCLGNVDPYLGTVIKRYVSEPRTSVHPVGKITKEWAGRLGLNEDVVIGGSSLDAHAGAVGAGIKPGILVKVVGTSTVDMLVNTREDLRGSDLKDCCGQAEDSIIPGYIGMEAGQAAFGDIYSWYRRLLMWPVKELACQMGMAGKEKEQYIAMMQKELINKLCQDAMELDDDEDLIVLDWFNGRRYPMINESVKGAVSGLTLGTSAVSLFRAIVLSTVFGSRRIFDSFITRGIKINEVITVGGIAKRSPLVMQMMADVLKRPIKVARSEQACAQGAAMYAAAAAGIYTDLLEAQEHMVEGFERIYTPDVKMFGKYDILYKKYLSLGRHIEQMQGDM</sequence>
<evidence type="ECO:0000256" key="4">
    <source>
        <dbReference type="ARBA" id="ARBA00022840"/>
    </source>
</evidence>
<keyword evidence="1 8" id="KW-0808">Transferase</keyword>
<dbReference type="GO" id="GO:0019150">
    <property type="term" value="F:D-ribulokinase activity"/>
    <property type="evidence" value="ECO:0007669"/>
    <property type="project" value="TreeGrafter"/>
</dbReference>
<keyword evidence="2" id="KW-0547">Nucleotide-binding</keyword>
<proteinExistence type="predicted"/>
<dbReference type="EMBL" id="JAKNGE010000003">
    <property type="protein sequence ID" value="MCG4744368.1"/>
    <property type="molecule type" value="Genomic_DNA"/>
</dbReference>
<keyword evidence="3" id="KW-0418">Kinase</keyword>
<dbReference type="PANTHER" id="PTHR43435">
    <property type="entry name" value="RIBULOKINASE"/>
    <property type="match status" value="1"/>
</dbReference>
<dbReference type="GO" id="GO:0005737">
    <property type="term" value="C:cytoplasm"/>
    <property type="evidence" value="ECO:0007669"/>
    <property type="project" value="TreeGrafter"/>
</dbReference>
<dbReference type="NCBIfam" id="NF003154">
    <property type="entry name" value="PRK04123.1"/>
    <property type="match status" value="1"/>
</dbReference>
<evidence type="ECO:0000313" key="8">
    <source>
        <dbReference type="EMBL" id="MCG4744368.1"/>
    </source>
</evidence>
<keyword evidence="10" id="KW-1185">Reference proteome</keyword>
<reference evidence="9" key="2">
    <citation type="submission" date="2020-02" db="EMBL/GenBank/DDBJ databases">
        <authorList>
            <person name="Littmann E."/>
            <person name="Sorbara M."/>
        </authorList>
    </citation>
    <scope>NUCLEOTIDE SEQUENCE</scope>
    <source>
        <strain evidence="9">MSK.1.17</strain>
    </source>
</reference>
<evidence type="ECO:0000256" key="3">
    <source>
        <dbReference type="ARBA" id="ARBA00022777"/>
    </source>
</evidence>
<keyword evidence="6" id="KW-0119">Carbohydrate metabolism</keyword>
<evidence type="ECO:0000256" key="1">
    <source>
        <dbReference type="ARBA" id="ARBA00022679"/>
    </source>
</evidence>
<dbReference type="InterPro" id="IPR000577">
    <property type="entry name" value="Carb_kinase_FGGY"/>
</dbReference>
<dbReference type="Proteomes" id="UP000669239">
    <property type="component" value="Unassembled WGS sequence"/>
</dbReference>
<dbReference type="Gene3D" id="1.20.58.2240">
    <property type="match status" value="1"/>
</dbReference>
<keyword evidence="4" id="KW-0067">ATP-binding</keyword>
<evidence type="ECO:0000259" key="7">
    <source>
        <dbReference type="Pfam" id="PF02782"/>
    </source>
</evidence>
<gene>
    <name evidence="9" type="ORF">G5B36_08495</name>
    <name evidence="8" type="ORF">L0N08_02965</name>
</gene>
<dbReference type="PANTHER" id="PTHR43435:SF4">
    <property type="entry name" value="FGGY CARBOHYDRATE KINASE DOMAIN-CONTAINING PROTEIN"/>
    <property type="match status" value="1"/>
</dbReference>
<evidence type="ECO:0000313" key="11">
    <source>
        <dbReference type="Proteomes" id="UP001299608"/>
    </source>
</evidence>
<evidence type="ECO:0000256" key="6">
    <source>
        <dbReference type="ARBA" id="ARBA00023277"/>
    </source>
</evidence>
<evidence type="ECO:0000313" key="10">
    <source>
        <dbReference type="Proteomes" id="UP000669239"/>
    </source>
</evidence>
<evidence type="ECO:0000256" key="5">
    <source>
        <dbReference type="ARBA" id="ARBA00022935"/>
    </source>
</evidence>
<keyword evidence="5" id="KW-0054">Arabinose catabolism</keyword>
<dbReference type="InterPro" id="IPR043129">
    <property type="entry name" value="ATPase_NBD"/>
</dbReference>
<dbReference type="EC" id="2.7.1.16" evidence="8"/>
<reference evidence="8" key="3">
    <citation type="submission" date="2022-01" db="EMBL/GenBank/DDBJ databases">
        <title>Collection of gut derived symbiotic bacterial strains cultured from healthy donors.</title>
        <authorList>
            <person name="Lin H."/>
            <person name="Kohout C."/>
            <person name="Waligurski E."/>
            <person name="Pamer E.G."/>
        </authorList>
    </citation>
    <scope>NUCLEOTIDE SEQUENCE</scope>
    <source>
        <strain evidence="8">DFI.6.55</strain>
    </source>
</reference>
<dbReference type="CDD" id="cd07781">
    <property type="entry name" value="ASKHA_NBD_FGGY_L-RBK"/>
    <property type="match status" value="1"/>
</dbReference>
<comment type="caution">
    <text evidence="8">The sequence shown here is derived from an EMBL/GenBank/DDBJ whole genome shotgun (WGS) entry which is preliminary data.</text>
</comment>
<dbReference type="InterPro" id="IPR005929">
    <property type="entry name" value="Ribulokinase"/>
</dbReference>
<protein>
    <submittedName>
        <fullName evidence="8">Ribulokinase</fullName>
        <ecNumber evidence="8">2.7.1.16</ecNumber>
    </submittedName>
</protein>
<dbReference type="GO" id="GO:0019569">
    <property type="term" value="P:L-arabinose catabolic process to D-xylulose 5-phosphate"/>
    <property type="evidence" value="ECO:0007669"/>
    <property type="project" value="InterPro"/>
</dbReference>
<dbReference type="InterPro" id="IPR018485">
    <property type="entry name" value="FGGY_C"/>
</dbReference>
<organism evidence="8 11">
    <name type="scientific">Enterocloster aldenensis</name>
    <dbReference type="NCBI Taxonomy" id="358742"/>
    <lineage>
        <taxon>Bacteria</taxon>
        <taxon>Bacillati</taxon>
        <taxon>Bacillota</taxon>
        <taxon>Clostridia</taxon>
        <taxon>Lachnospirales</taxon>
        <taxon>Lachnospiraceae</taxon>
        <taxon>Enterocloster</taxon>
    </lineage>
</organism>
<dbReference type="Gene3D" id="3.30.420.40">
    <property type="match status" value="1"/>
</dbReference>